<evidence type="ECO:0000313" key="2">
    <source>
        <dbReference type="EMBL" id="MBV6531000.1"/>
    </source>
</evidence>
<dbReference type="PANTHER" id="PTHR43884:SF12">
    <property type="entry name" value="ISOVALERYL-COA DEHYDROGENASE, MITOCHONDRIAL-RELATED"/>
    <property type="match status" value="1"/>
</dbReference>
<proteinExistence type="predicted"/>
<dbReference type="Proteomes" id="UP001196379">
    <property type="component" value="Unassembled WGS sequence"/>
</dbReference>
<dbReference type="GO" id="GO:0003995">
    <property type="term" value="F:acyl-CoA dehydrogenase activity"/>
    <property type="evidence" value="ECO:0007669"/>
    <property type="project" value="TreeGrafter"/>
</dbReference>
<dbReference type="RefSeq" id="WP_157402600.1">
    <property type="nucleotide sequence ID" value="NZ_JABULY010000001.1"/>
</dbReference>
<comment type="caution">
    <text evidence="3">The sequence shown here is derived from an EMBL/GenBank/DDBJ whole genome shotgun (WGS) entry which is preliminary data.</text>
</comment>
<dbReference type="GO" id="GO:0050660">
    <property type="term" value="F:flavin adenine dinucleotide binding"/>
    <property type="evidence" value="ECO:0007669"/>
    <property type="project" value="InterPro"/>
</dbReference>
<keyword evidence="5" id="KW-1185">Reference proteome</keyword>
<feature type="domain" description="Acyl-CoA dehydrogenase/oxidase N-terminal" evidence="1">
    <location>
        <begin position="13"/>
        <end position="104"/>
    </location>
</feature>
<sequence length="355" mass="38698">MSLLSADFVQWLDAHANELDQSNQYADELFSRVAQQGIFKIGVPEEFGGVGGTVQQAVESIQEIANHSLTAAFITWGHRTLIQNLITSQNSIPRETYLADLLAGKLSGGTGLSNAVKFLTGIEELQVKIVEKDGKCYLQGRLPWVTNLSQKGFVTIFAAEYADGSNPPVVLALPYNAEGVTRTAELQLVALQGSNTVGVVLDNVPLNPDWILDYNASQYLAQIRPAFLGLQCGMAFGLAEKALAEVEKSLSGNRSVLEPEWQAQRDQLTALQTQLAEGLNQAHYFIENPKALFQIRIDIVDVVAQSLLLELQASGGRGYLRNGGSDFIRRWREGAFLPVVTPSALQLKTILQAVS</sequence>
<dbReference type="InterPro" id="IPR009100">
    <property type="entry name" value="AcylCoA_DH/oxidase_NM_dom_sf"/>
</dbReference>
<evidence type="ECO:0000259" key="1">
    <source>
        <dbReference type="Pfam" id="PF02771"/>
    </source>
</evidence>
<dbReference type="OrthoDB" id="2564795at2"/>
<dbReference type="AlphaFoldDB" id="A0A949T1S0"/>
<evidence type="ECO:0000313" key="4">
    <source>
        <dbReference type="Proteomes" id="UP000732858"/>
    </source>
</evidence>
<accession>A0A949T1S0</accession>
<evidence type="ECO:0000313" key="5">
    <source>
        <dbReference type="Proteomes" id="UP001196379"/>
    </source>
</evidence>
<organism evidence="3 4">
    <name type="scientific">Ursidibacter maritimus</name>
    <dbReference type="NCBI Taxonomy" id="1331689"/>
    <lineage>
        <taxon>Bacteria</taxon>
        <taxon>Pseudomonadati</taxon>
        <taxon>Pseudomonadota</taxon>
        <taxon>Gammaproteobacteria</taxon>
        <taxon>Pasteurellales</taxon>
        <taxon>Pasteurellaceae</taxon>
        <taxon>Ursidibacter</taxon>
    </lineage>
</organism>
<dbReference type="EMBL" id="JABULY010000001">
    <property type="protein sequence ID" value="MBV6531000.1"/>
    <property type="molecule type" value="Genomic_DNA"/>
</dbReference>
<dbReference type="InterPro" id="IPR046373">
    <property type="entry name" value="Acyl-CoA_Oxase/DH_mid-dom_sf"/>
</dbReference>
<gene>
    <name evidence="2" type="ORF">HT657_02365</name>
    <name evidence="3" type="ORF">HT672_02730</name>
</gene>
<name>A0A949T1S0_9PAST</name>
<dbReference type="Proteomes" id="UP000732858">
    <property type="component" value="Unassembled WGS sequence"/>
</dbReference>
<dbReference type="PANTHER" id="PTHR43884">
    <property type="entry name" value="ACYL-COA DEHYDROGENASE"/>
    <property type="match status" value="1"/>
</dbReference>
<dbReference type="InterPro" id="IPR037069">
    <property type="entry name" value="AcylCoA_DH/ox_N_sf"/>
</dbReference>
<dbReference type="GeneID" id="65548414"/>
<dbReference type="Gene3D" id="2.40.110.10">
    <property type="entry name" value="Butyryl-CoA Dehydrogenase, subunit A, domain 2"/>
    <property type="match status" value="1"/>
</dbReference>
<dbReference type="Pfam" id="PF02771">
    <property type="entry name" value="Acyl-CoA_dh_N"/>
    <property type="match status" value="1"/>
</dbReference>
<dbReference type="EMBL" id="JABUMC010000003">
    <property type="protein sequence ID" value="MBV6546216.1"/>
    <property type="molecule type" value="Genomic_DNA"/>
</dbReference>
<dbReference type="InterPro" id="IPR013786">
    <property type="entry name" value="AcylCoA_DH/ox_N"/>
</dbReference>
<dbReference type="Gene3D" id="1.10.540.10">
    <property type="entry name" value="Acyl-CoA dehydrogenase/oxidase, N-terminal domain"/>
    <property type="match status" value="1"/>
</dbReference>
<reference evidence="3 5" key="1">
    <citation type="journal article" date="2021" name="Mol. Ecol.">
        <title>Polar bear-adapted Ursidibacter maritimus are remarkably conserved after generations in captivity.</title>
        <authorList>
            <person name="Espinosa-Gongora C."/>
            <person name="Hansen M.J."/>
            <person name="Bertelsen M.F."/>
            <person name="Bojesen A.M."/>
        </authorList>
    </citation>
    <scope>NUCLEOTIDE SEQUENCE</scope>
    <source>
        <strain evidence="3">Pb43105x</strain>
        <strain evidence="2 5">Pb43106</strain>
    </source>
</reference>
<evidence type="ECO:0000313" key="3">
    <source>
        <dbReference type="EMBL" id="MBV6546216.1"/>
    </source>
</evidence>
<protein>
    <submittedName>
        <fullName evidence="3">Acyl-CoA/acyl-ACP dehydrogenase</fullName>
    </submittedName>
</protein>
<dbReference type="SUPFAM" id="SSF56645">
    <property type="entry name" value="Acyl-CoA dehydrogenase NM domain-like"/>
    <property type="match status" value="1"/>
</dbReference>